<dbReference type="GO" id="GO:0071949">
    <property type="term" value="F:FAD binding"/>
    <property type="evidence" value="ECO:0007669"/>
    <property type="project" value="InterPro"/>
</dbReference>
<dbReference type="WBParaSite" id="DME_0000973701-mRNA-1">
    <property type="protein sequence ID" value="DME_0000973701-mRNA-1"/>
    <property type="gene ID" value="DME_0000973701"/>
</dbReference>
<dbReference type="PANTHER" id="PTHR11748:SF111">
    <property type="entry name" value="D-LACTATE DEHYDROGENASE, MITOCHONDRIAL-RELATED"/>
    <property type="match status" value="1"/>
</dbReference>
<sequence length="292" mass="31623">MYLYFSAAVNSAMILKLPVWKSFSCYCRRKSSFIRNVESIIPQLEEVLGYKNVNISDAVRDQHSHDEGHHPEKRPDVVIFPKNVIEVSTAVKICNEAKIPIIPFGTGTGLEGGINAIVGGVSMDLMDMSDIVSVNVADFDCVVQPGVTHKSLNARLRDTGLWFSVDPGADASICGMAATCASGTNAVRYGTMLHNVINLQVVLANGDILYTNGKDRRYRKTSAGFNLTELFVGSEGTLGIITEATVRLNARPLYCCVTVCSFSTVREAVDAVVAVLQCCIPIAKIGESGTFY</sequence>
<name>A0A0N4UP67_DRAME</name>
<dbReference type="Proteomes" id="UP000038040">
    <property type="component" value="Unplaced"/>
</dbReference>
<dbReference type="PROSITE" id="PS51387">
    <property type="entry name" value="FAD_PCMH"/>
    <property type="match status" value="1"/>
</dbReference>
<dbReference type="PANTHER" id="PTHR11748">
    <property type="entry name" value="D-LACTATE DEHYDROGENASE"/>
    <property type="match status" value="1"/>
</dbReference>
<dbReference type="SUPFAM" id="SSF56176">
    <property type="entry name" value="FAD-binding/transporter-associated domain-like"/>
    <property type="match status" value="1"/>
</dbReference>
<gene>
    <name evidence="3" type="ORF">DME_LOCUS3353</name>
</gene>
<evidence type="ECO:0000313" key="4">
    <source>
        <dbReference type="Proteomes" id="UP000038040"/>
    </source>
</evidence>
<evidence type="ECO:0000313" key="5">
    <source>
        <dbReference type="Proteomes" id="UP000274756"/>
    </source>
</evidence>
<dbReference type="InterPro" id="IPR016166">
    <property type="entry name" value="FAD-bd_PCMH"/>
</dbReference>
<dbReference type="Proteomes" id="UP000274756">
    <property type="component" value="Unassembled WGS sequence"/>
</dbReference>
<evidence type="ECO:0000313" key="6">
    <source>
        <dbReference type="WBParaSite" id="DME_0000973701-mRNA-1"/>
    </source>
</evidence>
<evidence type="ECO:0000313" key="3">
    <source>
        <dbReference type="EMBL" id="VDN53380.1"/>
    </source>
</evidence>
<dbReference type="InterPro" id="IPR016169">
    <property type="entry name" value="FAD-bd_PCMH_sub2"/>
</dbReference>
<dbReference type="Pfam" id="PF01565">
    <property type="entry name" value="FAD_binding_4"/>
    <property type="match status" value="1"/>
</dbReference>
<keyword evidence="5" id="KW-1185">Reference proteome</keyword>
<comment type="similarity">
    <text evidence="1">Belongs to the FAD-binding oxidoreductase/transferase type 4 family.</text>
</comment>
<dbReference type="Gene3D" id="3.30.465.10">
    <property type="match status" value="1"/>
</dbReference>
<feature type="domain" description="FAD-binding PCMH-type" evidence="2">
    <location>
        <begin position="70"/>
        <end position="251"/>
    </location>
</feature>
<reference evidence="3 5" key="2">
    <citation type="submission" date="2018-11" db="EMBL/GenBank/DDBJ databases">
        <authorList>
            <consortium name="Pathogen Informatics"/>
        </authorList>
    </citation>
    <scope>NUCLEOTIDE SEQUENCE [LARGE SCALE GENOMIC DNA]</scope>
</reference>
<dbReference type="FunFam" id="3.30.465.10:FF:000030">
    <property type="entry name" value="probable D-lactate dehydrogenase, mitochondrial"/>
    <property type="match status" value="1"/>
</dbReference>
<dbReference type="InterPro" id="IPR006094">
    <property type="entry name" value="Oxid_FAD_bind_N"/>
</dbReference>
<dbReference type="GO" id="GO:1903457">
    <property type="term" value="P:lactate catabolic process"/>
    <property type="evidence" value="ECO:0007669"/>
    <property type="project" value="TreeGrafter"/>
</dbReference>
<dbReference type="OrthoDB" id="5332616at2759"/>
<evidence type="ECO:0000256" key="1">
    <source>
        <dbReference type="ARBA" id="ARBA00008000"/>
    </source>
</evidence>
<reference evidence="6" key="1">
    <citation type="submission" date="2017-02" db="UniProtKB">
        <authorList>
            <consortium name="WormBaseParasite"/>
        </authorList>
    </citation>
    <scope>IDENTIFICATION</scope>
</reference>
<dbReference type="InterPro" id="IPR036318">
    <property type="entry name" value="FAD-bd_PCMH-like_sf"/>
</dbReference>
<organism evidence="4 6">
    <name type="scientific">Dracunculus medinensis</name>
    <name type="common">Guinea worm</name>
    <dbReference type="NCBI Taxonomy" id="318479"/>
    <lineage>
        <taxon>Eukaryota</taxon>
        <taxon>Metazoa</taxon>
        <taxon>Ecdysozoa</taxon>
        <taxon>Nematoda</taxon>
        <taxon>Chromadorea</taxon>
        <taxon>Rhabditida</taxon>
        <taxon>Spirurina</taxon>
        <taxon>Dracunculoidea</taxon>
        <taxon>Dracunculidae</taxon>
        <taxon>Dracunculus</taxon>
    </lineage>
</organism>
<dbReference type="FunFam" id="3.30.43.10:FF:000010">
    <property type="entry name" value="probable D-lactate dehydrogenase, mitochondrial"/>
    <property type="match status" value="1"/>
</dbReference>
<proteinExistence type="inferred from homology"/>
<accession>A0A0N4UP67</accession>
<dbReference type="GO" id="GO:0005739">
    <property type="term" value="C:mitochondrion"/>
    <property type="evidence" value="ECO:0007669"/>
    <property type="project" value="TreeGrafter"/>
</dbReference>
<evidence type="ECO:0000259" key="2">
    <source>
        <dbReference type="PROSITE" id="PS51387"/>
    </source>
</evidence>
<dbReference type="EMBL" id="UYYG01000126">
    <property type="protein sequence ID" value="VDN53380.1"/>
    <property type="molecule type" value="Genomic_DNA"/>
</dbReference>
<dbReference type="GO" id="GO:0004458">
    <property type="term" value="F:D-lactate dehydrogenase (cytochrome) activity"/>
    <property type="evidence" value="ECO:0007669"/>
    <property type="project" value="TreeGrafter"/>
</dbReference>
<protein>
    <submittedName>
        <fullName evidence="6">FAD-binding PCMH-type domain-containing protein</fullName>
    </submittedName>
</protein>
<dbReference type="GO" id="GO:0008720">
    <property type="term" value="F:D-lactate dehydrogenase (NAD+) activity"/>
    <property type="evidence" value="ECO:0007669"/>
    <property type="project" value="TreeGrafter"/>
</dbReference>
<dbReference type="STRING" id="318479.A0A0N4UP67"/>
<dbReference type="AlphaFoldDB" id="A0A0N4UP67"/>